<dbReference type="SUPFAM" id="SSF47027">
    <property type="entry name" value="Acyl-CoA binding protein"/>
    <property type="match status" value="1"/>
</dbReference>
<feature type="domain" description="ACB" evidence="6">
    <location>
        <begin position="7"/>
        <end position="97"/>
    </location>
</feature>
<evidence type="ECO:0000313" key="8">
    <source>
        <dbReference type="Proteomes" id="UP001163846"/>
    </source>
</evidence>
<dbReference type="SUPFAM" id="SSF48403">
    <property type="entry name" value="Ankyrin repeat"/>
    <property type="match status" value="1"/>
</dbReference>
<sequence length="237" mass="25211">MDDEFVPSNSFHDAASYLSNATSLAKVSNSVKLELYGLFKCLTVSPQPTNSRPSIFDMTGRAKWDAWNAAGKQYTNGQDAENRYLKTARDLGWQPGAQTVSKGSEENTDNDIWDLDSDSKDQGGGGGGGSGMGVSVSSMAAPETASDNTLHDLAIAGDLNKLETLVSLDPDVDLNALDEFGYTSLHLACDRGSVDIVRFLVSKGVDTSIKDPDGMTPLELAQTAGHAEIVQLLSSRS</sequence>
<organism evidence="7 8">
    <name type="scientific">Lentinula raphanica</name>
    <dbReference type="NCBI Taxonomy" id="153919"/>
    <lineage>
        <taxon>Eukaryota</taxon>
        <taxon>Fungi</taxon>
        <taxon>Dikarya</taxon>
        <taxon>Basidiomycota</taxon>
        <taxon>Agaricomycotina</taxon>
        <taxon>Agaricomycetes</taxon>
        <taxon>Agaricomycetidae</taxon>
        <taxon>Agaricales</taxon>
        <taxon>Marasmiineae</taxon>
        <taxon>Omphalotaceae</taxon>
        <taxon>Lentinula</taxon>
    </lineage>
</organism>
<keyword evidence="8" id="KW-1185">Reference proteome</keyword>
<dbReference type="InterPro" id="IPR014352">
    <property type="entry name" value="FERM/acyl-CoA-bd_prot_sf"/>
</dbReference>
<keyword evidence="1" id="KW-0677">Repeat</keyword>
<evidence type="ECO:0000256" key="5">
    <source>
        <dbReference type="SAM" id="MobiDB-lite"/>
    </source>
</evidence>
<dbReference type="SMART" id="SM00248">
    <property type="entry name" value="ANK"/>
    <property type="match status" value="2"/>
</dbReference>
<dbReference type="PRINTS" id="PR00689">
    <property type="entry name" value="ACOABINDINGP"/>
</dbReference>
<dbReference type="Gene3D" id="1.20.80.10">
    <property type="match status" value="1"/>
</dbReference>
<evidence type="ECO:0000256" key="2">
    <source>
        <dbReference type="ARBA" id="ARBA00023043"/>
    </source>
</evidence>
<feature type="region of interest" description="Disordered" evidence="5">
    <location>
        <begin position="95"/>
        <end position="143"/>
    </location>
</feature>
<feature type="compositionally biased region" description="Acidic residues" evidence="5">
    <location>
        <begin position="106"/>
        <end position="116"/>
    </location>
</feature>
<dbReference type="AlphaFoldDB" id="A0AA38PKF7"/>
<dbReference type="GO" id="GO:0000062">
    <property type="term" value="F:fatty-acyl-CoA binding"/>
    <property type="evidence" value="ECO:0007669"/>
    <property type="project" value="InterPro"/>
</dbReference>
<dbReference type="PROSITE" id="PS50297">
    <property type="entry name" value="ANK_REP_REGION"/>
    <property type="match status" value="2"/>
</dbReference>
<evidence type="ECO:0000256" key="4">
    <source>
        <dbReference type="PROSITE-ProRule" id="PRU00023"/>
    </source>
</evidence>
<dbReference type="Proteomes" id="UP001163846">
    <property type="component" value="Unassembled WGS sequence"/>
</dbReference>
<keyword evidence="2 4" id="KW-0040">ANK repeat</keyword>
<dbReference type="InterPro" id="IPR036770">
    <property type="entry name" value="Ankyrin_rpt-contain_sf"/>
</dbReference>
<dbReference type="InterPro" id="IPR002110">
    <property type="entry name" value="Ankyrin_rpt"/>
</dbReference>
<evidence type="ECO:0000313" key="7">
    <source>
        <dbReference type="EMBL" id="KAJ3844270.1"/>
    </source>
</evidence>
<dbReference type="PANTHER" id="PTHR24119:SF0">
    <property type="entry name" value="ACYL-COA-BINDING DOMAIN-CONTAINING PROTEIN 6"/>
    <property type="match status" value="1"/>
</dbReference>
<dbReference type="PROSITE" id="PS50088">
    <property type="entry name" value="ANK_REPEAT"/>
    <property type="match status" value="2"/>
</dbReference>
<keyword evidence="3" id="KW-0446">Lipid-binding</keyword>
<proteinExistence type="predicted"/>
<dbReference type="PROSITE" id="PS51228">
    <property type="entry name" value="ACB_2"/>
    <property type="match status" value="1"/>
</dbReference>
<dbReference type="Gene3D" id="1.25.40.20">
    <property type="entry name" value="Ankyrin repeat-containing domain"/>
    <property type="match status" value="1"/>
</dbReference>
<gene>
    <name evidence="7" type="ORF">F5878DRAFT_526049</name>
</gene>
<dbReference type="InterPro" id="IPR000582">
    <property type="entry name" value="Acyl-CoA-binding_protein"/>
</dbReference>
<dbReference type="EMBL" id="MU805956">
    <property type="protein sequence ID" value="KAJ3844270.1"/>
    <property type="molecule type" value="Genomic_DNA"/>
</dbReference>
<feature type="repeat" description="ANK" evidence="4">
    <location>
        <begin position="180"/>
        <end position="212"/>
    </location>
</feature>
<dbReference type="Pfam" id="PF12796">
    <property type="entry name" value="Ank_2"/>
    <property type="match status" value="1"/>
</dbReference>
<dbReference type="Pfam" id="PF00887">
    <property type="entry name" value="ACBP"/>
    <property type="match status" value="1"/>
</dbReference>
<name>A0AA38PKF7_9AGAR</name>
<evidence type="ECO:0000256" key="3">
    <source>
        <dbReference type="ARBA" id="ARBA00023121"/>
    </source>
</evidence>
<accession>A0AA38PKF7</accession>
<feature type="compositionally biased region" description="Gly residues" evidence="5">
    <location>
        <begin position="122"/>
        <end position="132"/>
    </location>
</feature>
<dbReference type="PANTHER" id="PTHR24119">
    <property type="entry name" value="ACYL-COA-BINDING DOMAIN-CONTAINING PROTEIN 6"/>
    <property type="match status" value="1"/>
</dbReference>
<evidence type="ECO:0000259" key="6">
    <source>
        <dbReference type="PROSITE" id="PS51228"/>
    </source>
</evidence>
<protein>
    <submittedName>
        <fullName evidence="7">Ankyrin repeat-containing domain protein</fullName>
    </submittedName>
</protein>
<comment type="caution">
    <text evidence="7">The sequence shown here is derived from an EMBL/GenBank/DDBJ whole genome shotgun (WGS) entry which is preliminary data.</text>
</comment>
<dbReference type="InterPro" id="IPR035984">
    <property type="entry name" value="Acyl-CoA-binding_sf"/>
</dbReference>
<feature type="repeat" description="ANK" evidence="4">
    <location>
        <begin position="213"/>
        <end position="237"/>
    </location>
</feature>
<evidence type="ECO:0000256" key="1">
    <source>
        <dbReference type="ARBA" id="ARBA00022737"/>
    </source>
</evidence>
<reference evidence="7" key="1">
    <citation type="submission" date="2022-08" db="EMBL/GenBank/DDBJ databases">
        <authorList>
            <consortium name="DOE Joint Genome Institute"/>
            <person name="Min B."/>
            <person name="Riley R."/>
            <person name="Sierra-Patev S."/>
            <person name="Naranjo-Ortiz M."/>
            <person name="Looney B."/>
            <person name="Konkel Z."/>
            <person name="Slot J.C."/>
            <person name="Sakamoto Y."/>
            <person name="Steenwyk J.L."/>
            <person name="Rokas A."/>
            <person name="Carro J."/>
            <person name="Camarero S."/>
            <person name="Ferreira P."/>
            <person name="Molpeceres G."/>
            <person name="Ruiz-Duenas F.J."/>
            <person name="Serrano A."/>
            <person name="Henrissat B."/>
            <person name="Drula E."/>
            <person name="Hughes K.W."/>
            <person name="Mata J.L."/>
            <person name="Ishikawa N.K."/>
            <person name="Vargas-Isla R."/>
            <person name="Ushijima S."/>
            <person name="Smith C.A."/>
            <person name="Ahrendt S."/>
            <person name="Andreopoulos W."/>
            <person name="He G."/>
            <person name="Labutti K."/>
            <person name="Lipzen A."/>
            <person name="Ng V."/>
            <person name="Sandor L."/>
            <person name="Barry K."/>
            <person name="Martinez A.T."/>
            <person name="Xiao Y."/>
            <person name="Gibbons J.G."/>
            <person name="Terashima K."/>
            <person name="Hibbett D.S."/>
            <person name="Grigoriev I.V."/>
        </authorList>
    </citation>
    <scope>NUCLEOTIDE SEQUENCE</scope>
    <source>
        <strain evidence="7">TFB9207</strain>
    </source>
</reference>